<dbReference type="GO" id="GO:0005634">
    <property type="term" value="C:nucleus"/>
    <property type="evidence" value="ECO:0007669"/>
    <property type="project" value="UniProtKB-SubCell"/>
</dbReference>
<dbReference type="InParanoid" id="A0A1X2HE41"/>
<evidence type="ECO:0000313" key="13">
    <source>
        <dbReference type="EMBL" id="ORY97178.1"/>
    </source>
</evidence>
<comment type="subcellular location">
    <subcellularLocation>
        <location evidence="1">Nucleus</location>
    </subcellularLocation>
</comment>
<dbReference type="InterPro" id="IPR032193">
    <property type="entry name" value="CNOT1_TTP_bind"/>
</dbReference>
<dbReference type="InterPro" id="IPR024557">
    <property type="entry name" value="CNOT1_dom_4"/>
</dbReference>
<evidence type="ECO:0000259" key="11">
    <source>
        <dbReference type="Pfam" id="PF16418"/>
    </source>
</evidence>
<evidence type="ECO:0000256" key="6">
    <source>
        <dbReference type="SAM" id="MobiDB-lite"/>
    </source>
</evidence>
<dbReference type="InterPro" id="IPR038535">
    <property type="entry name" value="CNOT1_TTP_bind_sf"/>
</dbReference>
<dbReference type="Pfam" id="PF12842">
    <property type="entry name" value="DUF3819"/>
    <property type="match status" value="1"/>
</dbReference>
<keyword evidence="14" id="KW-1185">Reference proteome</keyword>
<evidence type="ECO:0000259" key="9">
    <source>
        <dbReference type="Pfam" id="PF16415"/>
    </source>
</evidence>
<dbReference type="Pfam" id="PF16418">
    <property type="entry name" value="CNOT1_HEAT"/>
    <property type="match status" value="1"/>
</dbReference>
<organism evidence="13 14">
    <name type="scientific">Syncephalastrum racemosum</name>
    <name type="common">Filamentous fungus</name>
    <dbReference type="NCBI Taxonomy" id="13706"/>
    <lineage>
        <taxon>Eukaryota</taxon>
        <taxon>Fungi</taxon>
        <taxon>Fungi incertae sedis</taxon>
        <taxon>Mucoromycota</taxon>
        <taxon>Mucoromycotina</taxon>
        <taxon>Mucoromycetes</taxon>
        <taxon>Mucorales</taxon>
        <taxon>Syncephalastraceae</taxon>
        <taxon>Syncephalastrum</taxon>
    </lineage>
</organism>
<feature type="region of interest" description="Disordered" evidence="6">
    <location>
        <begin position="830"/>
        <end position="864"/>
    </location>
</feature>
<name>A0A1X2HE41_SYNRA</name>
<reference evidence="13 14" key="1">
    <citation type="submission" date="2016-07" db="EMBL/GenBank/DDBJ databases">
        <title>Pervasive Adenine N6-methylation of Active Genes in Fungi.</title>
        <authorList>
            <consortium name="DOE Joint Genome Institute"/>
            <person name="Mondo S.J."/>
            <person name="Dannebaum R.O."/>
            <person name="Kuo R.C."/>
            <person name="Labutti K."/>
            <person name="Haridas S."/>
            <person name="Kuo A."/>
            <person name="Salamov A."/>
            <person name="Ahrendt S.R."/>
            <person name="Lipzen A."/>
            <person name="Sullivan W."/>
            <person name="Andreopoulos W.B."/>
            <person name="Clum A."/>
            <person name="Lindquist E."/>
            <person name="Daum C."/>
            <person name="Ramamoorthy G.K."/>
            <person name="Gryganskyi A."/>
            <person name="Culley D."/>
            <person name="Magnuson J.K."/>
            <person name="James T.Y."/>
            <person name="O'Malley M.A."/>
            <person name="Stajich J.E."/>
            <person name="Spatafora J.W."/>
            <person name="Visel A."/>
            <person name="Grigoriev I.V."/>
        </authorList>
    </citation>
    <scope>NUCLEOTIDE SEQUENCE [LARGE SCALE GENOMIC DNA]</scope>
    <source>
        <strain evidence="13 14">NRRL 2496</strain>
    </source>
</reference>
<sequence length="1765" mass="202935">MAPLRLSQVVSEEGPLACSTLERAVQAFSRADRIDEDRVSEAIVRMLNSIPNQEQKQWIAEHFVMAVKQFNDVFDWLKAFRCLDRHGFLIREARAFNLLVSLWDCSQRVNGFNEEFPTWMFTQPWSNRRGQLSVLRYLIQPSTRVFDPSQSPDMTSIITPDHILDLPVALRPAASRFSTLPLNCFEIIETLLSLIKTEVGEDVAILFDHLFLRFPELLLLGLSLIQPRESDLHHALLQKLLNMFLIGHENSSLVFILLWQMDPYLLMRAFLEMYKRNQTSVTRIFEIVNEAKILTEILYADLPLFVLDLASLAARRQHLNLRMWLSDQLLQRDAEDFPAACIQFLEEKCAYEVAMASRPHTTESASMNLAKGVWWTFFEVLLECNLNSTLSARLQSLMRIYEQLYPGQMLQNLDPNDLAGQVQKTNVEELARQYFERLYAGRMGVDQFVDILSKCRESRDIKQQELFSCTVHILLDEIRFMDQYPSDELADTARLLGLLIKYELVDYGLLRQALSHILFALNQPPASNSFRFGTIVITEFQNRLCEWPEYAEIISKKPGLEKYASIKQDHHAKPVWQRWKSLRPRVQPAFYSLDADSVSSKSSEANNNSDLVTFSTQNEVAFIINNFTETNFEDKTVRLEHLLDSQSARWFSHYLVTQRVATEPNNLALYARLLDRPKLRVVRDKTIKETYACIWKLLESEATVNSTEDRAKLKNLGSWLGLLTLARDKPISAAEIRLKQLLLDLYDQDLLILGIPLVCKILLQAKKSKTYNAENPWFMDIMRLLAELYWTIDLRLNLKFEIEILFKTSGMDLDVIERSTLLQNRSDLAQSEADELDDGRSETDSIHDMDSGDASQQGIQSDNDHCTSAEMELSAAELYAKLDFVDDKYHEVVKTCTLEAILDTLNKVVPPVSKAAAHSSAMLIIKDFATDLDKQKLKRSAYRMAQTLSNQLVGVYCGRSPVDLMVTTLNTKLIEHKVDEETADLIGSYFLSHNKMMITSFVEELTEKKATDLLEQMLQPSYATRWSYGKRENVRTCGPYFDMTSLHHAPHNFIVPDGRLRVNGSLNVQQMRLYETFKPIPVYDPQQFYGMEPKGSLTEVDEADQLEILMNELGQTSSEIRKARRPPARDHILCKTLEAGLEQATRLIDVPNLPPRVVQRVVNSATRFALTDTGGILLTAWADFLRDLVNKRPAVCDTLHEMLLKEDDNREYNLEATYYLLERHVIRLPDYDRKMSERVQARETRMVQYASVLIYMYSKHQSAAASITAFPLTVAALDSLPADEEHPKPTRLVIRSLYQQLVCGLDCAEHPFHIHLWLSQWVRLSASARDPIFQKLKRCVEADMATQYLVLHGSIEKALAAYNGRDAPIRYEPSLDAMMDLLVKLITVDAKRRPRLLLHTLTILSLLLKDAHDEARQRFDQRPFLRFLACLQSKLDYQDDHPLDWRIWSKYLYRMRPEELPGFTFAWLQLISSRQLIAQLLGPANRQGWVGYKHLIIALFDSLNHFSDMRWLADAAARTLYTSITRLTVVLSHDFPDFLAYYYLDLVRVIPLACVHLRNMILSAVPTVADQTQAPQLPPGWTRPNHGRKPHRNTSFEKALADYVRAYPGHGKDPVFEGIAQLATKNSFTNMGLMMLYAATLCEEQALENVPKSALAELVLYVLDHSDGEGLYYVINSLVDHLRFPSTHTSVFKNLLLWLYTTQGVRVQESIITVLLERLISHRPHPWGIQQVFMHISQMPAFWSDRIIAQYPEIGQLCHRLQSHP</sequence>
<dbReference type="Pfam" id="PF25097">
    <property type="entry name" value="ARM_Cnot1"/>
    <property type="match status" value="1"/>
</dbReference>
<accession>A0A1X2HE41</accession>
<dbReference type="GO" id="GO:0060090">
    <property type="term" value="F:molecular adaptor activity"/>
    <property type="evidence" value="ECO:0007669"/>
    <property type="project" value="TreeGrafter"/>
</dbReference>
<evidence type="ECO:0000259" key="10">
    <source>
        <dbReference type="Pfam" id="PF16417"/>
    </source>
</evidence>
<dbReference type="PANTHER" id="PTHR13162:SF8">
    <property type="entry name" value="CCR4-NOT TRANSCRIPTION COMPLEX SUBUNIT 1"/>
    <property type="match status" value="1"/>
</dbReference>
<dbReference type="PANTHER" id="PTHR13162">
    <property type="entry name" value="CCR4-NOT TRANSCRIPTION COMPLEX"/>
    <property type="match status" value="1"/>
</dbReference>
<keyword evidence="2" id="KW-0678">Repressor</keyword>
<dbReference type="InterPro" id="IPR040398">
    <property type="entry name" value="Not1"/>
</dbReference>
<evidence type="ECO:0000256" key="5">
    <source>
        <dbReference type="ARBA" id="ARBA00023242"/>
    </source>
</evidence>
<dbReference type="Gene3D" id="1.25.40.790">
    <property type="match status" value="1"/>
</dbReference>
<dbReference type="Pfam" id="PF16417">
    <property type="entry name" value="CNOT1_TTP_bind"/>
    <property type="match status" value="1"/>
</dbReference>
<dbReference type="EMBL" id="MCGN01000004">
    <property type="protein sequence ID" value="ORY97178.1"/>
    <property type="molecule type" value="Genomic_DNA"/>
</dbReference>
<evidence type="ECO:0000259" key="8">
    <source>
        <dbReference type="Pfam" id="PF12842"/>
    </source>
</evidence>
<evidence type="ECO:0000256" key="2">
    <source>
        <dbReference type="ARBA" id="ARBA00022491"/>
    </source>
</evidence>
<dbReference type="OrthoDB" id="1933107at2759"/>
<dbReference type="Gene3D" id="1.25.40.180">
    <property type="match status" value="1"/>
</dbReference>
<dbReference type="GO" id="GO:0030015">
    <property type="term" value="C:CCR4-NOT core complex"/>
    <property type="evidence" value="ECO:0007669"/>
    <property type="project" value="InterPro"/>
</dbReference>
<proteinExistence type="predicted"/>
<keyword evidence="3" id="KW-0805">Transcription regulation</keyword>
<dbReference type="InterPro" id="IPR032191">
    <property type="entry name" value="CNOT1_CAF1_bind"/>
</dbReference>
<comment type="caution">
    <text evidence="13">The sequence shown here is derived from an EMBL/GenBank/DDBJ whole genome shotgun (WGS) entry which is preliminary data.</text>
</comment>
<feature type="domain" description="CCR4-NOT transcription complex subunit 1 CAF1-binding" evidence="9">
    <location>
        <begin position="615"/>
        <end position="830"/>
    </location>
</feature>
<dbReference type="InterPro" id="IPR007196">
    <property type="entry name" value="CCR4-Not_Not1_C"/>
</dbReference>
<evidence type="ECO:0000256" key="3">
    <source>
        <dbReference type="ARBA" id="ARBA00023015"/>
    </source>
</evidence>
<dbReference type="Pfam" id="PF04054">
    <property type="entry name" value="Not1"/>
    <property type="match status" value="2"/>
</dbReference>
<dbReference type="GO" id="GO:0000288">
    <property type="term" value="P:nuclear-transcribed mRNA catabolic process, deadenylation-dependent decay"/>
    <property type="evidence" value="ECO:0007669"/>
    <property type="project" value="TreeGrafter"/>
</dbReference>
<feature type="compositionally biased region" description="Basic and acidic residues" evidence="6">
    <location>
        <begin position="838"/>
        <end position="850"/>
    </location>
</feature>
<feature type="domain" description="CCR4-NOT transcription complex subunit 1" evidence="8">
    <location>
        <begin position="890"/>
        <end position="1025"/>
    </location>
</feature>
<evidence type="ECO:0000256" key="1">
    <source>
        <dbReference type="ARBA" id="ARBA00004123"/>
    </source>
</evidence>
<feature type="domain" description="CCR4-NOT transcription complex subunit 1 TTP binding" evidence="10">
    <location>
        <begin position="424"/>
        <end position="563"/>
    </location>
</feature>
<feature type="domain" description="CCR4-Not complex component Not1 C-terminal" evidence="7">
    <location>
        <begin position="1648"/>
        <end position="1760"/>
    </location>
</feature>
<dbReference type="Pfam" id="PF16415">
    <property type="entry name" value="CNOT1_CAF1_bind"/>
    <property type="match status" value="1"/>
</dbReference>
<keyword evidence="4" id="KW-0804">Transcription</keyword>
<dbReference type="GO" id="GO:0000932">
    <property type="term" value="C:P-body"/>
    <property type="evidence" value="ECO:0007669"/>
    <property type="project" value="TreeGrafter"/>
</dbReference>
<dbReference type="GO" id="GO:0017148">
    <property type="term" value="P:negative regulation of translation"/>
    <property type="evidence" value="ECO:0007669"/>
    <property type="project" value="InterPro"/>
</dbReference>
<gene>
    <name evidence="13" type="ORF">BCR43DRAFT_523401</name>
</gene>
<feature type="domain" description="CCR4-NOT transcription complex subunit 1 HEAT repeat" evidence="11">
    <location>
        <begin position="236"/>
        <end position="381"/>
    </location>
</feature>
<protein>
    <submittedName>
        <fullName evidence="13">CCR4-Not complex component, Not1-domain-containing protein</fullName>
    </submittedName>
</protein>
<evidence type="ECO:0000259" key="7">
    <source>
        <dbReference type="Pfam" id="PF04054"/>
    </source>
</evidence>
<dbReference type="OMA" id="CAYEVAM"/>
<dbReference type="Proteomes" id="UP000242180">
    <property type="component" value="Unassembled WGS sequence"/>
</dbReference>
<evidence type="ECO:0000313" key="14">
    <source>
        <dbReference type="Proteomes" id="UP000242180"/>
    </source>
</evidence>
<dbReference type="InterPro" id="IPR055454">
    <property type="entry name" value="CNOT1-like_NOT1_connector"/>
</dbReference>
<feature type="domain" description="CCR4-NOT transcription complex subunit 1-like NOT1 connector" evidence="12">
    <location>
        <begin position="1195"/>
        <end position="1287"/>
    </location>
</feature>
<dbReference type="InterPro" id="IPR032194">
    <property type="entry name" value="CNOT1_HEAT"/>
</dbReference>
<feature type="domain" description="CCR4-Not complex component Not1 C-terminal" evidence="7">
    <location>
        <begin position="1448"/>
        <end position="1570"/>
    </location>
</feature>
<keyword evidence="5" id="KW-0539">Nucleus</keyword>
<evidence type="ECO:0000256" key="4">
    <source>
        <dbReference type="ARBA" id="ARBA00023163"/>
    </source>
</evidence>
<dbReference type="STRING" id="13706.A0A1X2HE41"/>
<dbReference type="Gene3D" id="1.25.40.840">
    <property type="entry name" value="CCR4-NOT transcription complex subunit 1 TTP binding domain"/>
    <property type="match status" value="1"/>
</dbReference>
<dbReference type="Gene3D" id="1.25.40.800">
    <property type="match status" value="1"/>
</dbReference>
<evidence type="ECO:0000259" key="12">
    <source>
        <dbReference type="Pfam" id="PF25097"/>
    </source>
</evidence>